<dbReference type="PROSITE" id="PS00463">
    <property type="entry name" value="ZN2_CY6_FUNGAL_1"/>
    <property type="match status" value="1"/>
</dbReference>
<dbReference type="Gene3D" id="4.10.240.10">
    <property type="entry name" value="Zn(2)-C6 fungal-type DNA-binding domain"/>
    <property type="match status" value="1"/>
</dbReference>
<proteinExistence type="predicted"/>
<dbReference type="InterPro" id="IPR053187">
    <property type="entry name" value="Notoamide_regulator"/>
</dbReference>
<dbReference type="Pfam" id="PF00172">
    <property type="entry name" value="Zn_clus"/>
    <property type="match status" value="1"/>
</dbReference>
<keyword evidence="5" id="KW-1185">Reference proteome</keyword>
<evidence type="ECO:0000256" key="2">
    <source>
        <dbReference type="SAM" id="MobiDB-lite"/>
    </source>
</evidence>
<dbReference type="InterPro" id="IPR036864">
    <property type="entry name" value="Zn2-C6_fun-type_DNA-bd_sf"/>
</dbReference>
<evidence type="ECO:0000259" key="3">
    <source>
        <dbReference type="PROSITE" id="PS50048"/>
    </source>
</evidence>
<evidence type="ECO:0000256" key="1">
    <source>
        <dbReference type="ARBA" id="ARBA00023242"/>
    </source>
</evidence>
<dbReference type="PROSITE" id="PS50048">
    <property type="entry name" value="ZN2_CY6_FUNGAL_2"/>
    <property type="match status" value="1"/>
</dbReference>
<keyword evidence="1" id="KW-0539">Nucleus</keyword>
<feature type="domain" description="Zn(2)-C6 fungal-type" evidence="3">
    <location>
        <begin position="41"/>
        <end position="71"/>
    </location>
</feature>
<dbReference type="SMART" id="SM00066">
    <property type="entry name" value="GAL4"/>
    <property type="match status" value="1"/>
</dbReference>
<dbReference type="GO" id="GO:0000981">
    <property type="term" value="F:DNA-binding transcription factor activity, RNA polymerase II-specific"/>
    <property type="evidence" value="ECO:0007669"/>
    <property type="project" value="InterPro"/>
</dbReference>
<dbReference type="GO" id="GO:0008270">
    <property type="term" value="F:zinc ion binding"/>
    <property type="evidence" value="ECO:0007669"/>
    <property type="project" value="InterPro"/>
</dbReference>
<reference evidence="4 5" key="1">
    <citation type="submission" date="2016-06" db="EMBL/GenBank/DDBJ databases">
        <title>Living apart together: crosstalk between the core and supernumerary genomes in a fungal plant pathogen.</title>
        <authorList>
            <person name="Vanheule A."/>
            <person name="Audenaert K."/>
            <person name="Warris S."/>
            <person name="Van De Geest H."/>
            <person name="Schijlen E."/>
            <person name="Hofte M."/>
            <person name="De Saeger S."/>
            <person name="Haesaert G."/>
            <person name="Waalwijk C."/>
            <person name="Van Der Lee T."/>
        </authorList>
    </citation>
    <scope>NUCLEOTIDE SEQUENCE [LARGE SCALE GENOMIC DNA]</scope>
    <source>
        <strain evidence="4 5">2516</strain>
    </source>
</reference>
<dbReference type="PANTHER" id="PTHR47256">
    <property type="entry name" value="ZN(II)2CYS6 TRANSCRIPTION FACTOR (EUROFUNG)-RELATED"/>
    <property type="match status" value="1"/>
</dbReference>
<evidence type="ECO:0000313" key="4">
    <source>
        <dbReference type="EMBL" id="OBS28095.1"/>
    </source>
</evidence>
<dbReference type="InterPro" id="IPR001138">
    <property type="entry name" value="Zn2Cys6_DnaBD"/>
</dbReference>
<comment type="caution">
    <text evidence="4">The sequence shown here is derived from an EMBL/GenBank/DDBJ whole genome shotgun (WGS) entry which is preliminary data.</text>
</comment>
<dbReference type="STRING" id="36050.A0A1B8B5U4"/>
<dbReference type="SUPFAM" id="SSF57701">
    <property type="entry name" value="Zn2/Cys6 DNA-binding domain"/>
    <property type="match status" value="1"/>
</dbReference>
<accession>A0A1B8B5U4</accession>
<dbReference type="AlphaFoldDB" id="A0A1B8B5U4"/>
<evidence type="ECO:0000313" key="5">
    <source>
        <dbReference type="Proteomes" id="UP000091967"/>
    </source>
</evidence>
<organism evidence="4 5">
    <name type="scientific">Fusarium poae</name>
    <dbReference type="NCBI Taxonomy" id="36050"/>
    <lineage>
        <taxon>Eukaryota</taxon>
        <taxon>Fungi</taxon>
        <taxon>Dikarya</taxon>
        <taxon>Ascomycota</taxon>
        <taxon>Pezizomycotina</taxon>
        <taxon>Sordariomycetes</taxon>
        <taxon>Hypocreomycetidae</taxon>
        <taxon>Hypocreales</taxon>
        <taxon>Nectriaceae</taxon>
        <taxon>Fusarium</taxon>
    </lineage>
</organism>
<feature type="region of interest" description="Disordered" evidence="2">
    <location>
        <begin position="1"/>
        <end position="21"/>
    </location>
</feature>
<sequence length="147" mass="16466">MSSSDSSYNRPILPAPTRSEPQMHISHTLLLRPSRIGVSVACESCRRRKTRCSGQRPRCEKCDTNGTACTYALPLKDHELRQQIRTLKTQQEVNGKLIELLRSRNAGEASLILNLLRQNTSVQGILRQIELGDMLCNLSHQADHGCS</sequence>
<dbReference type="Proteomes" id="UP000091967">
    <property type="component" value="Unassembled WGS sequence"/>
</dbReference>
<gene>
    <name evidence="4" type="ORF">FPOA_02035</name>
</gene>
<dbReference type="EMBL" id="LYXU01000001">
    <property type="protein sequence ID" value="OBS28095.1"/>
    <property type="molecule type" value="Genomic_DNA"/>
</dbReference>
<name>A0A1B8B5U4_FUSPO</name>
<dbReference type="CDD" id="cd00067">
    <property type="entry name" value="GAL4"/>
    <property type="match status" value="1"/>
</dbReference>
<protein>
    <recommendedName>
        <fullName evidence="3">Zn(2)-C6 fungal-type domain-containing protein</fullName>
    </recommendedName>
</protein>
<dbReference type="PANTHER" id="PTHR47256:SF1">
    <property type="entry name" value="ZN(II)2CYS6 TRANSCRIPTION FACTOR (EUROFUNG)"/>
    <property type="match status" value="1"/>
</dbReference>